<reference evidence="2 3" key="1">
    <citation type="submission" date="2017-02" db="EMBL/GenBank/DDBJ databases">
        <authorList>
            <person name="Peterson S.W."/>
        </authorList>
    </citation>
    <scope>NUCLEOTIDE SEQUENCE [LARGE SCALE GENOMIC DNA]</scope>
    <source>
        <strain evidence="2 3">S285</strain>
    </source>
</reference>
<proteinExistence type="predicted"/>
<dbReference type="KEGG" id="mbry:B1812_15010"/>
<accession>A0A1W6MX60</accession>
<keyword evidence="3" id="KW-1185">Reference proteome</keyword>
<dbReference type="RefSeq" id="WP_085772301.1">
    <property type="nucleotide sequence ID" value="NZ_AP027149.1"/>
</dbReference>
<feature type="compositionally biased region" description="Polar residues" evidence="1">
    <location>
        <begin position="96"/>
        <end position="106"/>
    </location>
</feature>
<dbReference type="STRING" id="655015.B1812_15010"/>
<gene>
    <name evidence="2" type="ORF">B1812_15010</name>
</gene>
<organism evidence="2 3">
    <name type="scientific">Methylocystis bryophila</name>
    <dbReference type="NCBI Taxonomy" id="655015"/>
    <lineage>
        <taxon>Bacteria</taxon>
        <taxon>Pseudomonadati</taxon>
        <taxon>Pseudomonadota</taxon>
        <taxon>Alphaproteobacteria</taxon>
        <taxon>Hyphomicrobiales</taxon>
        <taxon>Methylocystaceae</taxon>
        <taxon>Methylocystis</taxon>
    </lineage>
</organism>
<evidence type="ECO:0000313" key="2">
    <source>
        <dbReference type="EMBL" id="ARN82177.1"/>
    </source>
</evidence>
<sequence length="115" mass="11803">MLVEDFGEEDLEFAWGEDAQINGAKQAQILTSYVAAGILTRNEARAQLGAAPVESEAANALLVTTGSGPAPLPKLAAGEGTLGKYNHFHDEAGRFTTASGANSGDQNAVERSAGA</sequence>
<protein>
    <submittedName>
        <fullName evidence="2">Uncharacterized protein</fullName>
    </submittedName>
</protein>
<evidence type="ECO:0000256" key="1">
    <source>
        <dbReference type="SAM" id="MobiDB-lite"/>
    </source>
</evidence>
<evidence type="ECO:0000313" key="3">
    <source>
        <dbReference type="Proteomes" id="UP000193978"/>
    </source>
</evidence>
<feature type="region of interest" description="Disordered" evidence="1">
    <location>
        <begin position="96"/>
        <end position="115"/>
    </location>
</feature>
<dbReference type="Proteomes" id="UP000193978">
    <property type="component" value="Chromosome"/>
</dbReference>
<dbReference type="AlphaFoldDB" id="A0A1W6MX60"/>
<dbReference type="EMBL" id="CP019948">
    <property type="protein sequence ID" value="ARN82177.1"/>
    <property type="molecule type" value="Genomic_DNA"/>
</dbReference>
<name>A0A1W6MX60_9HYPH</name>